<feature type="transmembrane region" description="Helical" evidence="1">
    <location>
        <begin position="180"/>
        <end position="200"/>
    </location>
</feature>
<keyword evidence="1" id="KW-0472">Membrane</keyword>
<keyword evidence="3" id="KW-1185">Reference proteome</keyword>
<proteinExistence type="predicted"/>
<dbReference type="AlphaFoldDB" id="A0AAD5DN40"/>
<name>A0AAD5DN40_9CHLO</name>
<dbReference type="Proteomes" id="UP001205105">
    <property type="component" value="Unassembled WGS sequence"/>
</dbReference>
<organism evidence="2 3">
    <name type="scientific">Chlorella ohadii</name>
    <dbReference type="NCBI Taxonomy" id="2649997"/>
    <lineage>
        <taxon>Eukaryota</taxon>
        <taxon>Viridiplantae</taxon>
        <taxon>Chlorophyta</taxon>
        <taxon>core chlorophytes</taxon>
        <taxon>Trebouxiophyceae</taxon>
        <taxon>Chlorellales</taxon>
        <taxon>Chlorellaceae</taxon>
        <taxon>Chlorella clade</taxon>
        <taxon>Chlorella</taxon>
    </lineage>
</organism>
<evidence type="ECO:0000313" key="2">
    <source>
        <dbReference type="EMBL" id="KAI7839349.1"/>
    </source>
</evidence>
<protein>
    <submittedName>
        <fullName evidence="2">Uncharacterized protein</fullName>
    </submittedName>
</protein>
<reference evidence="2" key="1">
    <citation type="submission" date="2020-11" db="EMBL/GenBank/DDBJ databases">
        <title>Chlorella ohadii genome sequencing and assembly.</title>
        <authorList>
            <person name="Murik O."/>
            <person name="Treves H."/>
            <person name="Kedem I."/>
            <person name="Shotland Y."/>
            <person name="Kaplan A."/>
        </authorList>
    </citation>
    <scope>NUCLEOTIDE SEQUENCE</scope>
    <source>
        <strain evidence="2">1</strain>
    </source>
</reference>
<keyword evidence="1" id="KW-1133">Transmembrane helix</keyword>
<sequence>MSETAFDKRERAEEEERLAMIKRLEKLVEKGKLSPSALEDVRKATSPDVHHAQGKFQGCFQGVEVSPGVFKDVPAELHRREEYVYAHTPTGTPAPKESEIERLTVPLHTDMGPGRRAGVQYSPGDQSIFALSGALAEPQAGRALPAHEAARLARIQAVAGEVPSVMGVKLAPPGLSPGRYMVWGSILGVAGAAALVALMVCTRTNLWFTTWIRAIYIMQGARLRRGRGALGERIANWFMPWRTSVTASRATRAELEAEQGEFVKRIKQRMVEGKA</sequence>
<comment type="caution">
    <text evidence="2">The sequence shown here is derived from an EMBL/GenBank/DDBJ whole genome shotgun (WGS) entry which is preliminary data.</text>
</comment>
<dbReference type="EMBL" id="JADXDR010000102">
    <property type="protein sequence ID" value="KAI7839349.1"/>
    <property type="molecule type" value="Genomic_DNA"/>
</dbReference>
<gene>
    <name evidence="2" type="ORF">COHA_006875</name>
</gene>
<evidence type="ECO:0000313" key="3">
    <source>
        <dbReference type="Proteomes" id="UP001205105"/>
    </source>
</evidence>
<evidence type="ECO:0000256" key="1">
    <source>
        <dbReference type="SAM" id="Phobius"/>
    </source>
</evidence>
<keyword evidence="1" id="KW-0812">Transmembrane</keyword>
<accession>A0AAD5DN40</accession>